<dbReference type="Proteomes" id="UP001597425">
    <property type="component" value="Unassembled WGS sequence"/>
</dbReference>
<dbReference type="PANTHER" id="PTHR36985">
    <property type="entry name" value="TRANSLOCATION AND ASSEMBLY MODULE SUBUNIT TAMB"/>
    <property type="match status" value="1"/>
</dbReference>
<evidence type="ECO:0000259" key="7">
    <source>
        <dbReference type="Pfam" id="PF04357"/>
    </source>
</evidence>
<sequence length="1321" mass="143667">MRALAALAAGYVRALGAVLRSLWHSLGGRGSLLFSLFLLVLVALLLLLGTEPGRVSLTRTAVVAAEKFMPDLDIHAEHIGSDHLGAWYFSHLEIDYRSETLLQARDLAVDFDIGGLLENRIDIERIEASLLRLDNDTLGELLEARGQAAEDAVEKDPEPFSPPQLRLGALQVDRLEVIDRRLPELPAVSVTSNGRYLWQGERAELFLEIRELDGADLHIILEGRELEEGRLRLVFSAREKAGGFAGTQLQLPRGEALDASGRIALWQPQKNRLRVQVEAFSLPLVAHRFTLQGNADIALSPWELATEELQLRVDDTRHTIAGTVSADSVDAEIRLNRLPVAISQPWQDYLTGGWLTADLSLRGPLSLPAVSGIVELESRYRERPLHLEGRVQSEKEVIRIEAATLEYLDTRLDAGGRVDIGNRALDLRGEIRRLTIAEIRRLLVALPGTGEVEIPPDLSGSVEKLQLAAKGPWDNPELTAELFANPIYRQLDTELRAQVSGNLRKLEIADLQLQSKTLSIAGSGSVDIDGESLDLQLDLGARGFRPAEELGVAAAEGVAIDLDSTLSVRGPWKNPQMAARIESGGEYRDYRYSLRGGAGGSLERIELDKLRLELFADGAGRSVQGGPISPVPKTEAGEAAPQQSRVGLLAQEVENLGREGNAWLELDGVIQPKAGRARGTVAGRNIPVSLAELAGVELPPSLSGEISIEGRMEGPFARPEATVSILALGDYRREPWQLQGDIGYGSGRVDLSDVELLWAGRNRLSASGSLNEKQLDLQVSGRARLADLDSGLPANIADRGEIALNISAAGSPQKPQLDGELRLDSRGAGQPLAAVLDWNTLGDDLHIALDARSGQRRAVEVRAQLRIAPILEQLFAQRPAGQAAPPLPLDLQSRGSADLAVLAEFIDPEIHALRGRLDFTLNVGGSFDQPDLQGRIALENGDYEHRPSNTRLRRLELLAVLAPGEWRIEKARAEDSEGGSINLAGAVTFPASAPPQMDFTLRAERMHLLNTPAVRGAVSGQLALTGTTEDSLLEGRLTLRPLSVQVEQLIGSSVPEIEVVEVEVDGPQVEKAPPLLRKLALAIEVVLDQQSYVRGLGLDSELRGKVDIAGTAAKPRASGELEIVRGEFDLLGKRFELQEGRVQFENNVAAIYVKGLHEYPEGEIIAEISGTLSGTADDLDIQFSATPDAPQDEIFAQLLFGKSMTDISPLQAIRLVGVVRTLQSGSSGFDPVARTRELLGVDTLDVETQDTDEGESQYALSLGKYITNRIYIELQRSTDPLNPWQAEMQIELRRNLLLEFKSAGESESGAGSVELQWKNDY</sequence>
<evidence type="ECO:0000256" key="1">
    <source>
        <dbReference type="ARBA" id="ARBA00004167"/>
    </source>
</evidence>
<evidence type="ECO:0000256" key="3">
    <source>
        <dbReference type="ARBA" id="ARBA00022989"/>
    </source>
</evidence>
<feature type="region of interest" description="Disordered" evidence="5">
    <location>
        <begin position="623"/>
        <end position="642"/>
    </location>
</feature>
<protein>
    <submittedName>
        <fullName evidence="8">Translocation/assembly module TamB domain-containing protein</fullName>
    </submittedName>
</protein>
<evidence type="ECO:0000256" key="2">
    <source>
        <dbReference type="ARBA" id="ARBA00022692"/>
    </source>
</evidence>
<evidence type="ECO:0000256" key="4">
    <source>
        <dbReference type="ARBA" id="ARBA00023136"/>
    </source>
</evidence>
<evidence type="ECO:0000313" key="9">
    <source>
        <dbReference type="Proteomes" id="UP001597425"/>
    </source>
</evidence>
<feature type="transmembrane region" description="Helical" evidence="6">
    <location>
        <begin position="32"/>
        <end position="49"/>
    </location>
</feature>
<keyword evidence="2 6" id="KW-0812">Transmembrane</keyword>
<proteinExistence type="predicted"/>
<organism evidence="8 9">
    <name type="scientific">Microbulbifer halophilus</name>
    <dbReference type="NCBI Taxonomy" id="453963"/>
    <lineage>
        <taxon>Bacteria</taxon>
        <taxon>Pseudomonadati</taxon>
        <taxon>Pseudomonadota</taxon>
        <taxon>Gammaproteobacteria</taxon>
        <taxon>Cellvibrionales</taxon>
        <taxon>Microbulbiferaceae</taxon>
        <taxon>Microbulbifer</taxon>
    </lineage>
</organism>
<evidence type="ECO:0000256" key="6">
    <source>
        <dbReference type="SAM" id="Phobius"/>
    </source>
</evidence>
<keyword evidence="9" id="KW-1185">Reference proteome</keyword>
<accession>A0ABW5ECQ2</accession>
<dbReference type="RefSeq" id="WP_265721506.1">
    <property type="nucleotide sequence ID" value="NZ_JAPIVK010000012.1"/>
</dbReference>
<dbReference type="Pfam" id="PF04357">
    <property type="entry name" value="TamB"/>
    <property type="match status" value="1"/>
</dbReference>
<evidence type="ECO:0000313" key="8">
    <source>
        <dbReference type="EMBL" id="MFD2311052.1"/>
    </source>
</evidence>
<feature type="domain" description="Translocation and assembly module TamB C-terminal" evidence="7">
    <location>
        <begin position="971"/>
        <end position="1321"/>
    </location>
</feature>
<name>A0ABW5ECQ2_9GAMM</name>
<gene>
    <name evidence="8" type="ORF">ACFSKX_11560</name>
</gene>
<comment type="subcellular location">
    <subcellularLocation>
        <location evidence="1">Membrane</location>
        <topology evidence="1">Single-pass membrane protein</topology>
    </subcellularLocation>
</comment>
<keyword evidence="3 6" id="KW-1133">Transmembrane helix</keyword>
<dbReference type="EMBL" id="JBHUJD010000013">
    <property type="protein sequence ID" value="MFD2311052.1"/>
    <property type="molecule type" value="Genomic_DNA"/>
</dbReference>
<keyword evidence="4 6" id="KW-0472">Membrane</keyword>
<dbReference type="InterPro" id="IPR007452">
    <property type="entry name" value="TamB_C"/>
</dbReference>
<comment type="caution">
    <text evidence="8">The sequence shown here is derived from an EMBL/GenBank/DDBJ whole genome shotgun (WGS) entry which is preliminary data.</text>
</comment>
<dbReference type="PANTHER" id="PTHR36985:SF1">
    <property type="entry name" value="TRANSLOCATION AND ASSEMBLY MODULE SUBUNIT TAMB"/>
    <property type="match status" value="1"/>
</dbReference>
<evidence type="ECO:0000256" key="5">
    <source>
        <dbReference type="SAM" id="MobiDB-lite"/>
    </source>
</evidence>
<reference evidence="9" key="1">
    <citation type="journal article" date="2019" name="Int. J. Syst. Evol. Microbiol.">
        <title>The Global Catalogue of Microorganisms (GCM) 10K type strain sequencing project: providing services to taxonomists for standard genome sequencing and annotation.</title>
        <authorList>
            <consortium name="The Broad Institute Genomics Platform"/>
            <consortium name="The Broad Institute Genome Sequencing Center for Infectious Disease"/>
            <person name="Wu L."/>
            <person name="Ma J."/>
        </authorList>
    </citation>
    <scope>NUCLEOTIDE SEQUENCE [LARGE SCALE GENOMIC DNA]</scope>
    <source>
        <strain evidence="9">KCTC 12848</strain>
    </source>
</reference>